<dbReference type="CDD" id="cd06410">
    <property type="entry name" value="PB1_UP2"/>
    <property type="match status" value="1"/>
</dbReference>
<dbReference type="PROSITE" id="PS51745">
    <property type="entry name" value="PB1"/>
    <property type="match status" value="1"/>
</dbReference>
<feature type="region of interest" description="Disordered" evidence="1">
    <location>
        <begin position="357"/>
        <end position="404"/>
    </location>
</feature>
<evidence type="ECO:0000313" key="4">
    <source>
        <dbReference type="Proteomes" id="UP000306102"/>
    </source>
</evidence>
<accession>A0A4V3WQ90</accession>
<dbReference type="Pfam" id="PF00564">
    <property type="entry name" value="PB1"/>
    <property type="match status" value="1"/>
</dbReference>
<keyword evidence="4" id="KW-1185">Reference proteome</keyword>
<feature type="compositionally biased region" description="Low complexity" evidence="1">
    <location>
        <begin position="385"/>
        <end position="401"/>
    </location>
</feature>
<feature type="compositionally biased region" description="Polar residues" evidence="1">
    <location>
        <begin position="16"/>
        <end position="30"/>
    </location>
</feature>
<dbReference type="PANTHER" id="PTHR31066">
    <property type="entry name" value="OS05G0427100 PROTEIN-RELATED"/>
    <property type="match status" value="1"/>
</dbReference>
<reference evidence="3 4" key="1">
    <citation type="journal article" date="2018" name="Proc. Natl. Acad. Sci. U.S.A.">
        <title>Draft genome sequence of Camellia sinensis var. sinensis provides insights into the evolution of the tea genome and tea quality.</title>
        <authorList>
            <person name="Wei C."/>
            <person name="Yang H."/>
            <person name="Wang S."/>
            <person name="Zhao J."/>
            <person name="Liu C."/>
            <person name="Gao L."/>
            <person name="Xia E."/>
            <person name="Lu Y."/>
            <person name="Tai Y."/>
            <person name="She G."/>
            <person name="Sun J."/>
            <person name="Cao H."/>
            <person name="Tong W."/>
            <person name="Gao Q."/>
            <person name="Li Y."/>
            <person name="Deng W."/>
            <person name="Jiang X."/>
            <person name="Wang W."/>
            <person name="Chen Q."/>
            <person name="Zhang S."/>
            <person name="Li H."/>
            <person name="Wu J."/>
            <person name="Wang P."/>
            <person name="Li P."/>
            <person name="Shi C."/>
            <person name="Zheng F."/>
            <person name="Jian J."/>
            <person name="Huang B."/>
            <person name="Shan D."/>
            <person name="Shi M."/>
            <person name="Fang C."/>
            <person name="Yue Y."/>
            <person name="Li F."/>
            <person name="Li D."/>
            <person name="Wei S."/>
            <person name="Han B."/>
            <person name="Jiang C."/>
            <person name="Yin Y."/>
            <person name="Xia T."/>
            <person name="Zhang Z."/>
            <person name="Bennetzen J.L."/>
            <person name="Zhao S."/>
            <person name="Wan X."/>
        </authorList>
    </citation>
    <scope>NUCLEOTIDE SEQUENCE [LARGE SCALE GENOMIC DNA]</scope>
    <source>
        <strain evidence="4">cv. Shuchazao</strain>
        <tissue evidence="3">Leaf</tissue>
    </source>
</reference>
<name>A0A4V3WQ90_CAMSN</name>
<protein>
    <recommendedName>
        <fullName evidence="2">PB1 domain-containing protein</fullName>
    </recommendedName>
</protein>
<evidence type="ECO:0000259" key="2">
    <source>
        <dbReference type="PROSITE" id="PS51745"/>
    </source>
</evidence>
<dbReference type="EMBL" id="SDRB02002450">
    <property type="protein sequence ID" value="THG19387.1"/>
    <property type="molecule type" value="Genomic_DNA"/>
</dbReference>
<feature type="region of interest" description="Disordered" evidence="1">
    <location>
        <begin position="1"/>
        <end position="49"/>
    </location>
</feature>
<dbReference type="SMART" id="SM00666">
    <property type="entry name" value="PB1"/>
    <property type="match status" value="1"/>
</dbReference>
<dbReference type="InterPro" id="IPR000270">
    <property type="entry name" value="PB1_dom"/>
</dbReference>
<dbReference type="InterPro" id="IPR053793">
    <property type="entry name" value="PB1-like"/>
</dbReference>
<comment type="caution">
    <text evidence="3">The sequence shown here is derived from an EMBL/GenBank/DDBJ whole genome shotgun (WGS) entry which is preliminary data.</text>
</comment>
<evidence type="ECO:0000313" key="3">
    <source>
        <dbReference type="EMBL" id="THG19387.1"/>
    </source>
</evidence>
<feature type="domain" description="PB1" evidence="2">
    <location>
        <begin position="54"/>
        <end position="156"/>
    </location>
</feature>
<gene>
    <name evidence="3" type="ORF">TEA_007046</name>
</gene>
<dbReference type="PANTHER" id="PTHR31066:SF27">
    <property type="entry name" value="EXPRESSED PROTEIN"/>
    <property type="match status" value="1"/>
</dbReference>
<feature type="compositionally biased region" description="Low complexity" evidence="1">
    <location>
        <begin position="364"/>
        <end position="377"/>
    </location>
</feature>
<organism evidence="3 4">
    <name type="scientific">Camellia sinensis var. sinensis</name>
    <name type="common">China tea</name>
    <dbReference type="NCBI Taxonomy" id="542762"/>
    <lineage>
        <taxon>Eukaryota</taxon>
        <taxon>Viridiplantae</taxon>
        <taxon>Streptophyta</taxon>
        <taxon>Embryophyta</taxon>
        <taxon>Tracheophyta</taxon>
        <taxon>Spermatophyta</taxon>
        <taxon>Magnoliopsida</taxon>
        <taxon>eudicotyledons</taxon>
        <taxon>Gunneridae</taxon>
        <taxon>Pentapetalae</taxon>
        <taxon>asterids</taxon>
        <taxon>Ericales</taxon>
        <taxon>Theaceae</taxon>
        <taxon>Camellia</taxon>
    </lineage>
</organism>
<evidence type="ECO:0000256" key="1">
    <source>
        <dbReference type="SAM" id="MobiDB-lite"/>
    </source>
</evidence>
<sequence>MDPPPPAPPLSAAAPTNFSYPDSVESSPRSRNTDSWDDHQHSPAVPVSGGGGAKLRLMCSYGGHIVPRPHDKSLCYAGGDTRIIVSDRHSSLSDLTQRLSKTLLDGRSFTLKYQLPNEDLDSLISVSTDEDLENMIEEYDRLTLKSSRLRLFLFPSKSDSGSSIGSLSLLENSTKSEDWFLSALNGSARGFSESASVNCLLGLDDDIAINAATDSSSVKELDSSASQLESNFGNVKGVNSNNNTNKQVAQDVHSVPDSPMLDTMSSFGSSASSPSLANLPPIRVHAEDQRAALGGIEEQFSQLSVGVGVGVGVQKQDDGGFSVLTTSPAPAMALGSAGIHGEYSNRVLFEDERSEQGLPVGYRKPPQSQPLQLQSKPTAGVDLASPDSVSSDNSTTSNTLSRQRAMIYQDPVIQNPSGNSRVAVYPADPKLSDPNSRVQMQQAGAHYIQHHPPGAMPISSFYPMYPPQQQPLHPQHSLDQQYPVFYMPARQAQAYNLPVHQSNYSETAASIPSSRPQTPPPPSIIPPSAAYSAARIAPPPKPEMATGMYRTSTVAGQALSSQHQPQYVGFSQIHHPSQSIAPNSATTTNYGYEFADPAHAQLYYAQPMASQLAAQYQTMASNPAVVLPETSAQLPADNVKQQIRTSQP</sequence>
<dbReference type="Proteomes" id="UP000306102">
    <property type="component" value="Unassembled WGS sequence"/>
</dbReference>
<dbReference type="AlphaFoldDB" id="A0A4V3WQ90"/>
<dbReference type="SUPFAM" id="SSF54277">
    <property type="entry name" value="CAD &amp; PB1 domains"/>
    <property type="match status" value="1"/>
</dbReference>
<proteinExistence type="predicted"/>
<dbReference type="Gene3D" id="3.10.20.90">
    <property type="entry name" value="Phosphatidylinositol 3-kinase Catalytic Subunit, Chain A, domain 1"/>
    <property type="match status" value="1"/>
</dbReference>
<dbReference type="InterPro" id="IPR053198">
    <property type="entry name" value="Gynoecium_Dev_Regulator"/>
</dbReference>
<feature type="compositionally biased region" description="Basic and acidic residues" evidence="1">
    <location>
        <begin position="31"/>
        <end position="41"/>
    </location>
</feature>